<gene>
    <name evidence="3" type="primary">ureF</name>
    <name evidence="4" type="ORF">H6A19_13745</name>
</gene>
<evidence type="ECO:0000256" key="3">
    <source>
        <dbReference type="HAMAP-Rule" id="MF_01385"/>
    </source>
</evidence>
<reference evidence="4 5" key="1">
    <citation type="journal article" date="2021" name="Sci. Rep.">
        <title>The distribution of antibiotic resistance genes in chicken gut microbiota commensals.</title>
        <authorList>
            <person name="Juricova H."/>
            <person name="Matiasovicova J."/>
            <person name="Kubasova T."/>
            <person name="Cejkova D."/>
            <person name="Rychlik I."/>
        </authorList>
    </citation>
    <scope>NUCLEOTIDE SEQUENCE [LARGE SCALE GENOMIC DNA]</scope>
    <source>
        <strain evidence="4 5">An435</strain>
    </source>
</reference>
<evidence type="ECO:0000256" key="2">
    <source>
        <dbReference type="ARBA" id="ARBA00023186"/>
    </source>
</evidence>
<keyword evidence="2 3" id="KW-0143">Chaperone</keyword>
<comment type="function">
    <text evidence="3">Required for maturation of urease via the functional incorporation of the urease nickel metallocenter.</text>
</comment>
<dbReference type="Gene3D" id="1.10.4190.10">
    <property type="entry name" value="Urease accessory protein UreF"/>
    <property type="match status" value="1"/>
</dbReference>
<comment type="similarity">
    <text evidence="3">Belongs to the UreF family.</text>
</comment>
<proteinExistence type="inferred from homology"/>
<evidence type="ECO:0000256" key="1">
    <source>
        <dbReference type="ARBA" id="ARBA00022988"/>
    </source>
</evidence>
<keyword evidence="3" id="KW-0963">Cytoplasm</keyword>
<dbReference type="Pfam" id="PF01730">
    <property type="entry name" value="UreF"/>
    <property type="match status" value="1"/>
</dbReference>
<name>A0ABS2FJ78_9CLOT</name>
<dbReference type="RefSeq" id="WP_148321652.1">
    <property type="nucleotide sequence ID" value="NZ_JACJLL010000109.1"/>
</dbReference>
<comment type="caution">
    <text evidence="4">The sequence shown here is derived from an EMBL/GenBank/DDBJ whole genome shotgun (WGS) entry which is preliminary data.</text>
</comment>
<dbReference type="EMBL" id="JACJLL010000109">
    <property type="protein sequence ID" value="MBM6820381.1"/>
    <property type="molecule type" value="Genomic_DNA"/>
</dbReference>
<dbReference type="InterPro" id="IPR002639">
    <property type="entry name" value="UreF"/>
</dbReference>
<protein>
    <recommendedName>
        <fullName evidence="3">Urease accessory protein UreF</fullName>
    </recommendedName>
</protein>
<dbReference type="HAMAP" id="MF_01385">
    <property type="entry name" value="UreF"/>
    <property type="match status" value="1"/>
</dbReference>
<organism evidence="4 5">
    <name type="scientific">Clostridium saudiense</name>
    <dbReference type="NCBI Taxonomy" id="1414720"/>
    <lineage>
        <taxon>Bacteria</taxon>
        <taxon>Bacillati</taxon>
        <taxon>Bacillota</taxon>
        <taxon>Clostridia</taxon>
        <taxon>Eubacteriales</taxon>
        <taxon>Clostridiaceae</taxon>
        <taxon>Clostridium</taxon>
    </lineage>
</organism>
<comment type="subunit">
    <text evidence="3">UreD, UreF and UreG form a complex that acts as a GTP-hydrolysis-dependent molecular chaperone, activating the urease apoprotein by helping to assemble the nickel containing metallocenter of UreC. The UreE protein probably delivers the nickel.</text>
</comment>
<dbReference type="PANTHER" id="PTHR33620">
    <property type="entry name" value="UREASE ACCESSORY PROTEIN F"/>
    <property type="match status" value="1"/>
</dbReference>
<dbReference type="PANTHER" id="PTHR33620:SF1">
    <property type="entry name" value="UREASE ACCESSORY PROTEIN F"/>
    <property type="match status" value="1"/>
</dbReference>
<dbReference type="PIRSF" id="PIRSF009467">
    <property type="entry name" value="Ureas_acces_UreF"/>
    <property type="match status" value="1"/>
</dbReference>
<dbReference type="Proteomes" id="UP000767334">
    <property type="component" value="Unassembled WGS sequence"/>
</dbReference>
<accession>A0ABS2FJ78</accession>
<evidence type="ECO:0000313" key="5">
    <source>
        <dbReference type="Proteomes" id="UP000767334"/>
    </source>
</evidence>
<evidence type="ECO:0000313" key="4">
    <source>
        <dbReference type="EMBL" id="MBM6820381.1"/>
    </source>
</evidence>
<keyword evidence="1 3" id="KW-0996">Nickel insertion</keyword>
<keyword evidence="5" id="KW-1185">Reference proteome</keyword>
<comment type="subcellular location">
    <subcellularLocation>
        <location evidence="3">Cytoplasm</location>
    </subcellularLocation>
</comment>
<dbReference type="InterPro" id="IPR038277">
    <property type="entry name" value="UreF_sf"/>
</dbReference>
<sequence>MPINNNIADVLKVIQICDSNFPIGSFNHSYGMETYLRLKKVYNTETFREWLKVYLNEQFIFSDALAIRMLYEYLNNDDLESILDLDNRITVQTVAIETRNGGKLVASRMIKLFLDLYDFDLLKEYNTKIVNKEAFGHPAIVFGMLMYSLGFNLKEAIIYHMYSTVSTLISNAVRTIPLGQKDGQLLLKEFSEQFESLYDIVISLDDDYFGANSPGLELSQIKHEIMEFRLFMS</sequence>